<evidence type="ECO:0008006" key="5">
    <source>
        <dbReference type="Google" id="ProtNLM"/>
    </source>
</evidence>
<name>A0AAV4LHZ2_9BACL</name>
<dbReference type="Pfam" id="PF10779">
    <property type="entry name" value="XhlA"/>
    <property type="match status" value="1"/>
</dbReference>
<evidence type="ECO:0000256" key="2">
    <source>
        <dbReference type="SAM" id="Phobius"/>
    </source>
</evidence>
<dbReference type="EMBL" id="BOQE01000001">
    <property type="protein sequence ID" value="GIM47052.1"/>
    <property type="molecule type" value="Genomic_DNA"/>
</dbReference>
<comment type="caution">
    <text evidence="3">The sequence shown here is derived from an EMBL/GenBank/DDBJ whole genome shotgun (WGS) entry which is preliminary data.</text>
</comment>
<dbReference type="AlphaFoldDB" id="A0AAV4LHZ2"/>
<sequence length="94" mass="10680">MSEQGVTITLREIYDSVQKVAADVRRLDERMMRLEEKGKDADEVDERSRKALQLAESAIQRVQELEESKNWIVKSAIGALITGAIGALFYFVKH</sequence>
<dbReference type="Proteomes" id="UP001057291">
    <property type="component" value="Unassembled WGS sequence"/>
</dbReference>
<dbReference type="InterPro" id="IPR019715">
    <property type="entry name" value="Haemolysin_XhlA"/>
</dbReference>
<dbReference type="RefSeq" id="WP_282200076.1">
    <property type="nucleotide sequence ID" value="NZ_BOQE01000001.1"/>
</dbReference>
<keyword evidence="2" id="KW-0812">Transmembrane</keyword>
<evidence type="ECO:0000256" key="1">
    <source>
        <dbReference type="SAM" id="Coils"/>
    </source>
</evidence>
<reference evidence="3" key="1">
    <citation type="journal article" date="2023" name="Int. J. Syst. Evol. Microbiol.">
        <title>Collibacillus ludicampi gen. nov., sp. nov., a new soil bacterium of the family Alicyclobacillaceae.</title>
        <authorList>
            <person name="Jojima T."/>
            <person name="Ioku Y."/>
            <person name="Fukuta Y."/>
            <person name="Shirasaka N."/>
            <person name="Matsumura Y."/>
            <person name="Mori M."/>
        </authorList>
    </citation>
    <scope>NUCLEOTIDE SEQUENCE</scope>
    <source>
        <strain evidence="3">TP075</strain>
    </source>
</reference>
<accession>A0AAV4LHZ2</accession>
<evidence type="ECO:0000313" key="3">
    <source>
        <dbReference type="EMBL" id="GIM47052.1"/>
    </source>
</evidence>
<proteinExistence type="predicted"/>
<gene>
    <name evidence="3" type="ORF">DNHGIG_26010</name>
</gene>
<keyword evidence="4" id="KW-1185">Reference proteome</keyword>
<protein>
    <recommendedName>
        <fullName evidence="5">Holin</fullName>
    </recommendedName>
</protein>
<evidence type="ECO:0000313" key="4">
    <source>
        <dbReference type="Proteomes" id="UP001057291"/>
    </source>
</evidence>
<organism evidence="3 4">
    <name type="scientific">Collibacillus ludicampi</name>
    <dbReference type="NCBI Taxonomy" id="2771369"/>
    <lineage>
        <taxon>Bacteria</taxon>
        <taxon>Bacillati</taxon>
        <taxon>Bacillota</taxon>
        <taxon>Bacilli</taxon>
        <taxon>Bacillales</taxon>
        <taxon>Alicyclobacillaceae</taxon>
        <taxon>Collibacillus</taxon>
    </lineage>
</organism>
<keyword evidence="1" id="KW-0175">Coiled coil</keyword>
<feature type="coiled-coil region" evidence="1">
    <location>
        <begin position="17"/>
        <end position="68"/>
    </location>
</feature>
<keyword evidence="2" id="KW-0472">Membrane</keyword>
<feature type="transmembrane region" description="Helical" evidence="2">
    <location>
        <begin position="71"/>
        <end position="92"/>
    </location>
</feature>
<keyword evidence="2" id="KW-1133">Transmembrane helix</keyword>